<accession>A0ABT1SBC6</accession>
<organism evidence="1 2">
    <name type="scientific">Tissierella carlieri</name>
    <dbReference type="NCBI Taxonomy" id="689904"/>
    <lineage>
        <taxon>Bacteria</taxon>
        <taxon>Bacillati</taxon>
        <taxon>Bacillota</taxon>
        <taxon>Tissierellia</taxon>
        <taxon>Tissierellales</taxon>
        <taxon>Tissierellaceae</taxon>
        <taxon>Tissierella</taxon>
    </lineage>
</organism>
<evidence type="ECO:0000313" key="2">
    <source>
        <dbReference type="Proteomes" id="UP001524478"/>
    </source>
</evidence>
<protein>
    <recommendedName>
        <fullName evidence="3">DUF3224 domain-containing protein</fullName>
    </recommendedName>
</protein>
<sequence>MRIKITTIILIVIALCLITSCTKPKNKMEVYSFSGEDENITISNGLIIVTDDLEKFIGGNLSFKDEEPSGVKGYLKRFFFYKDGVEVTIFNGSTTMKGTTKGLHISSDLGSISSKDLFYDNDLELIKGSLNFSISGNLMNGEDFEYNLVLAVKKVY</sequence>
<gene>
    <name evidence="1" type="ORF">NE686_11750</name>
</gene>
<dbReference type="Proteomes" id="UP001524478">
    <property type="component" value="Unassembled WGS sequence"/>
</dbReference>
<comment type="caution">
    <text evidence="1">The sequence shown here is derived from an EMBL/GenBank/DDBJ whole genome shotgun (WGS) entry which is preliminary data.</text>
</comment>
<dbReference type="RefSeq" id="WP_256311648.1">
    <property type="nucleotide sequence ID" value="NZ_JANGAC010000008.1"/>
</dbReference>
<name>A0ABT1SBC6_9FIRM</name>
<dbReference type="PROSITE" id="PS51257">
    <property type="entry name" value="PROKAR_LIPOPROTEIN"/>
    <property type="match status" value="1"/>
</dbReference>
<evidence type="ECO:0008006" key="3">
    <source>
        <dbReference type="Google" id="ProtNLM"/>
    </source>
</evidence>
<dbReference type="EMBL" id="JANGAC010000008">
    <property type="protein sequence ID" value="MCQ4923765.1"/>
    <property type="molecule type" value="Genomic_DNA"/>
</dbReference>
<proteinExistence type="predicted"/>
<evidence type="ECO:0000313" key="1">
    <source>
        <dbReference type="EMBL" id="MCQ4923765.1"/>
    </source>
</evidence>
<reference evidence="1 2" key="1">
    <citation type="submission" date="2022-06" db="EMBL/GenBank/DDBJ databases">
        <title>Isolation of gut microbiota from human fecal samples.</title>
        <authorList>
            <person name="Pamer E.G."/>
            <person name="Barat B."/>
            <person name="Waligurski E."/>
            <person name="Medina S."/>
            <person name="Paddock L."/>
            <person name="Mostad J."/>
        </authorList>
    </citation>
    <scope>NUCLEOTIDE SEQUENCE [LARGE SCALE GENOMIC DNA]</scope>
    <source>
        <strain evidence="1 2">DFI.7.95</strain>
    </source>
</reference>
<keyword evidence="2" id="KW-1185">Reference proteome</keyword>